<reference evidence="7" key="1">
    <citation type="submission" date="2021-02" db="EMBL/GenBank/DDBJ databases">
        <title>Genome sequence Cadophora malorum strain M34.</title>
        <authorList>
            <person name="Stefanovic E."/>
            <person name="Vu D."/>
            <person name="Scully C."/>
            <person name="Dijksterhuis J."/>
            <person name="Roader J."/>
            <person name="Houbraken J."/>
        </authorList>
    </citation>
    <scope>NUCLEOTIDE SEQUENCE</scope>
    <source>
        <strain evidence="7">M34</strain>
    </source>
</reference>
<comment type="catalytic activity">
    <reaction evidence="4">
        <text>(R)-pantoate + NADP(+) = 2-dehydropantoate + NADPH + H(+)</text>
        <dbReference type="Rhea" id="RHEA:16233"/>
        <dbReference type="ChEBI" id="CHEBI:11561"/>
        <dbReference type="ChEBI" id="CHEBI:15378"/>
        <dbReference type="ChEBI" id="CHEBI:15980"/>
        <dbReference type="ChEBI" id="CHEBI:57783"/>
        <dbReference type="ChEBI" id="CHEBI:58349"/>
        <dbReference type="EC" id="1.1.1.169"/>
    </reaction>
</comment>
<evidence type="ECO:0000259" key="6">
    <source>
        <dbReference type="Pfam" id="PF08546"/>
    </source>
</evidence>
<evidence type="ECO:0000313" key="8">
    <source>
        <dbReference type="Proteomes" id="UP000664132"/>
    </source>
</evidence>
<dbReference type="GO" id="GO:0008677">
    <property type="term" value="F:2-dehydropantoate 2-reductase activity"/>
    <property type="evidence" value="ECO:0007669"/>
    <property type="project" value="UniProtKB-EC"/>
</dbReference>
<evidence type="ECO:0000259" key="5">
    <source>
        <dbReference type="Pfam" id="PF02558"/>
    </source>
</evidence>
<comment type="caution">
    <text evidence="7">The sequence shown here is derived from an EMBL/GenBank/DDBJ whole genome shotgun (WGS) entry which is preliminary data.</text>
</comment>
<name>A0A8H7W6S9_9HELO</name>
<dbReference type="Gene3D" id="1.10.1040.10">
    <property type="entry name" value="N-(1-d-carboxylethyl)-l-norvaline Dehydrogenase, domain 2"/>
    <property type="match status" value="1"/>
</dbReference>
<dbReference type="Pfam" id="PF02558">
    <property type="entry name" value="ApbA"/>
    <property type="match status" value="1"/>
</dbReference>
<evidence type="ECO:0000313" key="7">
    <source>
        <dbReference type="EMBL" id="KAG4412964.1"/>
    </source>
</evidence>
<dbReference type="OrthoDB" id="3609at2759"/>
<feature type="domain" description="Ketopantoate reductase N-terminal" evidence="5">
    <location>
        <begin position="7"/>
        <end position="163"/>
    </location>
</feature>
<keyword evidence="2 4" id="KW-0521">NADP</keyword>
<keyword evidence="3 4" id="KW-0560">Oxidoreductase</keyword>
<dbReference type="FunFam" id="1.10.1040.10:FF:000017">
    <property type="entry name" value="2-dehydropantoate 2-reductase"/>
    <property type="match status" value="1"/>
</dbReference>
<feature type="domain" description="Ketopantoate reductase C-terminal" evidence="6">
    <location>
        <begin position="191"/>
        <end position="315"/>
    </location>
</feature>
<dbReference type="GO" id="GO:0005737">
    <property type="term" value="C:cytoplasm"/>
    <property type="evidence" value="ECO:0007669"/>
    <property type="project" value="TreeGrafter"/>
</dbReference>
<dbReference type="Gene3D" id="3.40.50.720">
    <property type="entry name" value="NAD(P)-binding Rossmann-like Domain"/>
    <property type="match status" value="1"/>
</dbReference>
<dbReference type="SUPFAM" id="SSF51735">
    <property type="entry name" value="NAD(P)-binding Rossmann-fold domains"/>
    <property type="match status" value="1"/>
</dbReference>
<protein>
    <recommendedName>
        <fullName evidence="4">2-dehydropantoate 2-reductase</fullName>
        <ecNumber evidence="4">1.1.1.169</ecNumber>
    </recommendedName>
    <alternativeName>
        <fullName evidence="4">Ketopantoate reductase</fullName>
    </alternativeName>
</protein>
<sequence length="324" mass="34719">MTSTARVLIFGTGSIGATYAFVLSRALPASNIVTVCRSNYDSASKDGFTINSSLWGQNLKVRPVVVRSVEEAAAADPSPFDYVLICSKALPTVPSTAELIRPAISPKTTIVLIQNGIAIEEPYAKLYPDNPLLSTVVYLPASQTSPGVILHKEVELLHIGSYPASSSIEPANRFAELIKSGGGTVEVHQDVQFERWSKLLVNTSWNPICALSRSPDAKVLHSSPEAKDLVRDVMFEIKAVANACGYEKIDTALVDFQLGRATIREVPGVAPSMLADALAGRNMEVEAIVGSVVRLARDHGVETPMLRTIYVLATALNGSFSHAS</sequence>
<dbReference type="InterPro" id="IPR036291">
    <property type="entry name" value="NAD(P)-bd_dom_sf"/>
</dbReference>
<dbReference type="EMBL" id="JAFJYH010000342">
    <property type="protein sequence ID" value="KAG4412964.1"/>
    <property type="molecule type" value="Genomic_DNA"/>
</dbReference>
<evidence type="ECO:0000256" key="1">
    <source>
        <dbReference type="ARBA" id="ARBA00007870"/>
    </source>
</evidence>
<gene>
    <name evidence="7" type="ORF">IFR04_013914</name>
</gene>
<dbReference type="NCBIfam" id="TIGR00745">
    <property type="entry name" value="apbA_panE"/>
    <property type="match status" value="1"/>
</dbReference>
<evidence type="ECO:0000256" key="3">
    <source>
        <dbReference type="ARBA" id="ARBA00023002"/>
    </source>
</evidence>
<accession>A0A8H7W6S9</accession>
<evidence type="ECO:0000256" key="4">
    <source>
        <dbReference type="RuleBase" id="RU362068"/>
    </source>
</evidence>
<dbReference type="EC" id="1.1.1.169" evidence="4"/>
<dbReference type="InterPro" id="IPR013332">
    <property type="entry name" value="KPR_N"/>
</dbReference>
<proteinExistence type="inferred from homology"/>
<dbReference type="InterPro" id="IPR008927">
    <property type="entry name" value="6-PGluconate_DH-like_C_sf"/>
</dbReference>
<dbReference type="Proteomes" id="UP000664132">
    <property type="component" value="Unassembled WGS sequence"/>
</dbReference>
<dbReference type="InterPro" id="IPR051402">
    <property type="entry name" value="KPR-Related"/>
</dbReference>
<keyword evidence="8" id="KW-1185">Reference proteome</keyword>
<evidence type="ECO:0000256" key="2">
    <source>
        <dbReference type="ARBA" id="ARBA00022857"/>
    </source>
</evidence>
<dbReference type="Pfam" id="PF08546">
    <property type="entry name" value="ApbA_C"/>
    <property type="match status" value="1"/>
</dbReference>
<dbReference type="PANTHER" id="PTHR21708:SF30">
    <property type="entry name" value="2-DEHYDROPANTOATE 2-REDUCTASE-RELATED"/>
    <property type="match status" value="1"/>
</dbReference>
<dbReference type="SUPFAM" id="SSF48179">
    <property type="entry name" value="6-phosphogluconate dehydrogenase C-terminal domain-like"/>
    <property type="match status" value="1"/>
</dbReference>
<dbReference type="InterPro" id="IPR003710">
    <property type="entry name" value="ApbA"/>
</dbReference>
<dbReference type="AlphaFoldDB" id="A0A8H7W6S9"/>
<dbReference type="InterPro" id="IPR013328">
    <property type="entry name" value="6PGD_dom2"/>
</dbReference>
<comment type="function">
    <text evidence="4">Catalyzes the NADPH-dependent reduction of ketopantoate into pantoic acid.</text>
</comment>
<organism evidence="7 8">
    <name type="scientific">Cadophora malorum</name>
    <dbReference type="NCBI Taxonomy" id="108018"/>
    <lineage>
        <taxon>Eukaryota</taxon>
        <taxon>Fungi</taxon>
        <taxon>Dikarya</taxon>
        <taxon>Ascomycota</taxon>
        <taxon>Pezizomycotina</taxon>
        <taxon>Leotiomycetes</taxon>
        <taxon>Helotiales</taxon>
        <taxon>Ploettnerulaceae</taxon>
        <taxon>Cadophora</taxon>
    </lineage>
</organism>
<dbReference type="PANTHER" id="PTHR21708">
    <property type="entry name" value="PROBABLE 2-DEHYDROPANTOATE 2-REDUCTASE"/>
    <property type="match status" value="1"/>
</dbReference>
<dbReference type="InterPro" id="IPR013752">
    <property type="entry name" value="KPA_reductase"/>
</dbReference>
<dbReference type="GO" id="GO:0015940">
    <property type="term" value="P:pantothenate biosynthetic process"/>
    <property type="evidence" value="ECO:0007669"/>
    <property type="project" value="InterPro"/>
</dbReference>
<comment type="similarity">
    <text evidence="1 4">Belongs to the ketopantoate reductase family.</text>
</comment>